<name>A0AAW1MJW5_POPJA</name>
<dbReference type="Proteomes" id="UP001458880">
    <property type="component" value="Unassembled WGS sequence"/>
</dbReference>
<dbReference type="PANTHER" id="PTHR43142:SF1">
    <property type="entry name" value="CARBOXYLIC ESTER HYDROLASE"/>
    <property type="match status" value="1"/>
</dbReference>
<sequence length="537" mass="60826">MEEIIVNVSEGLLRGKVSRNYKNGQFYSFFGIPYALPPLDELRFKPPQPPKRWEGIRDATRERNGCISRHSLFRKVEGSEDCLLLNVYSPMTLSTNNVLKPVMVWIHGGLFVMGSATTDLYGPEFLLTQDIVLVTVNYRLGALGFLCLEDTSLGVTGNNGLRDIIMALKWINLNIKVFYGDPKNVTLFGGSSGGACVHYLMLSPIVKDLFHKVILHGGSALNFWANGDRSSARKLADVLGLASGSDKEILEFLRQQPIQTLYDGQTKILKGNSPHIQLHFCPVIEKVSPIITPVITENPAEIIASGQYNRVPMMMGLSSSEGNIFEYKIKNIVKSNSKAVLVPNFEHLIPYDMNIPADTPLSRYTADKIKSFYFNGEEPILTKHRNAFYEVLGDAFFNYKLTDAAVKHLDTLTCPIYFFIFSVDGEFNFLRPHRLPGATHNEDLFYLFKVGCKVNKIVENSLEDITIQRMVKLWTNFAKFGNPNSDDFKDINWKPIEPTKLHYLDIGENLTVGVNPKYERFIFWDKIYKMHLLPGKM</sequence>
<gene>
    <name evidence="6" type="ORF">QE152_g6189</name>
</gene>
<dbReference type="EMBL" id="JASPKY010000040">
    <property type="protein sequence ID" value="KAK9746444.1"/>
    <property type="molecule type" value="Genomic_DNA"/>
</dbReference>
<dbReference type="Pfam" id="PF00135">
    <property type="entry name" value="COesterase"/>
    <property type="match status" value="1"/>
</dbReference>
<comment type="similarity">
    <text evidence="1">Belongs to the type-B carboxylesterase/lipase family.</text>
</comment>
<evidence type="ECO:0000259" key="5">
    <source>
        <dbReference type="Pfam" id="PF00135"/>
    </source>
</evidence>
<evidence type="ECO:0000256" key="4">
    <source>
        <dbReference type="ARBA" id="ARBA00023180"/>
    </source>
</evidence>
<keyword evidence="4" id="KW-0325">Glycoprotein</keyword>
<keyword evidence="3" id="KW-0378">Hydrolase</keyword>
<reference evidence="6 7" key="1">
    <citation type="journal article" date="2024" name="BMC Genomics">
        <title>De novo assembly and annotation of Popillia japonica's genome with initial clues to its potential as an invasive pest.</title>
        <authorList>
            <person name="Cucini C."/>
            <person name="Boschi S."/>
            <person name="Funari R."/>
            <person name="Cardaioli E."/>
            <person name="Iannotti N."/>
            <person name="Marturano G."/>
            <person name="Paoli F."/>
            <person name="Bruttini M."/>
            <person name="Carapelli A."/>
            <person name="Frati F."/>
            <person name="Nardi F."/>
        </authorList>
    </citation>
    <scope>NUCLEOTIDE SEQUENCE [LARGE SCALE GENOMIC DNA]</scope>
    <source>
        <strain evidence="6">DMR45628</strain>
    </source>
</reference>
<keyword evidence="2" id="KW-0719">Serine esterase</keyword>
<accession>A0AAW1MJW5</accession>
<dbReference type="InterPro" id="IPR002018">
    <property type="entry name" value="CarbesteraseB"/>
</dbReference>
<dbReference type="GO" id="GO:0052689">
    <property type="term" value="F:carboxylic ester hydrolase activity"/>
    <property type="evidence" value="ECO:0007669"/>
    <property type="project" value="UniProtKB-KW"/>
</dbReference>
<evidence type="ECO:0000256" key="3">
    <source>
        <dbReference type="ARBA" id="ARBA00022801"/>
    </source>
</evidence>
<dbReference type="AlphaFoldDB" id="A0AAW1MJW5"/>
<dbReference type="Gene3D" id="3.40.50.1820">
    <property type="entry name" value="alpha/beta hydrolase"/>
    <property type="match status" value="1"/>
</dbReference>
<dbReference type="SUPFAM" id="SSF53474">
    <property type="entry name" value="alpha/beta-Hydrolases"/>
    <property type="match status" value="1"/>
</dbReference>
<dbReference type="PANTHER" id="PTHR43142">
    <property type="entry name" value="CARBOXYLIC ESTER HYDROLASE"/>
    <property type="match status" value="1"/>
</dbReference>
<keyword evidence="7" id="KW-1185">Reference proteome</keyword>
<evidence type="ECO:0000313" key="6">
    <source>
        <dbReference type="EMBL" id="KAK9746444.1"/>
    </source>
</evidence>
<evidence type="ECO:0000313" key="7">
    <source>
        <dbReference type="Proteomes" id="UP001458880"/>
    </source>
</evidence>
<organism evidence="6 7">
    <name type="scientific">Popillia japonica</name>
    <name type="common">Japanese beetle</name>
    <dbReference type="NCBI Taxonomy" id="7064"/>
    <lineage>
        <taxon>Eukaryota</taxon>
        <taxon>Metazoa</taxon>
        <taxon>Ecdysozoa</taxon>
        <taxon>Arthropoda</taxon>
        <taxon>Hexapoda</taxon>
        <taxon>Insecta</taxon>
        <taxon>Pterygota</taxon>
        <taxon>Neoptera</taxon>
        <taxon>Endopterygota</taxon>
        <taxon>Coleoptera</taxon>
        <taxon>Polyphaga</taxon>
        <taxon>Scarabaeiformia</taxon>
        <taxon>Scarabaeidae</taxon>
        <taxon>Rutelinae</taxon>
        <taxon>Popillia</taxon>
    </lineage>
</organism>
<dbReference type="InterPro" id="IPR029058">
    <property type="entry name" value="AB_hydrolase_fold"/>
</dbReference>
<comment type="caution">
    <text evidence="6">The sequence shown here is derived from an EMBL/GenBank/DDBJ whole genome shotgun (WGS) entry which is preliminary data.</text>
</comment>
<feature type="domain" description="Carboxylesterase type B" evidence="5">
    <location>
        <begin position="4"/>
        <end position="524"/>
    </location>
</feature>
<evidence type="ECO:0000256" key="2">
    <source>
        <dbReference type="ARBA" id="ARBA00022487"/>
    </source>
</evidence>
<evidence type="ECO:0000256" key="1">
    <source>
        <dbReference type="ARBA" id="ARBA00005964"/>
    </source>
</evidence>
<proteinExistence type="inferred from homology"/>
<protein>
    <submittedName>
        <fullName evidence="6">Carboxylesterase family</fullName>
    </submittedName>
</protein>